<evidence type="ECO:0000313" key="16">
    <source>
        <dbReference type="Proteomes" id="UP000633814"/>
    </source>
</evidence>
<gene>
    <name evidence="15" type="ORF">JAO78_006040</name>
</gene>
<keyword evidence="8" id="KW-0249">Electron transport</keyword>
<comment type="cofactor">
    <cofactor evidence="1">
        <name>heme b</name>
        <dbReference type="ChEBI" id="CHEBI:60344"/>
    </cofactor>
</comment>
<organism evidence="15 16">
    <name type="scientific">Alishewanella maricola</name>
    <dbReference type="NCBI Taxonomy" id="2795740"/>
    <lineage>
        <taxon>Bacteria</taxon>
        <taxon>Pseudomonadati</taxon>
        <taxon>Pseudomonadota</taxon>
        <taxon>Gammaproteobacteria</taxon>
        <taxon>Alteromonadales</taxon>
        <taxon>Alteromonadaceae</taxon>
        <taxon>Alishewanella</taxon>
    </lineage>
</organism>
<evidence type="ECO:0000256" key="5">
    <source>
        <dbReference type="ARBA" id="ARBA00022617"/>
    </source>
</evidence>
<evidence type="ECO:0000256" key="6">
    <source>
        <dbReference type="ARBA" id="ARBA00022692"/>
    </source>
</evidence>
<comment type="subcellular location">
    <subcellularLocation>
        <location evidence="2">Cell membrane</location>
        <topology evidence="2">Multi-pass membrane protein</topology>
    </subcellularLocation>
</comment>
<evidence type="ECO:0000256" key="9">
    <source>
        <dbReference type="ARBA" id="ARBA00022989"/>
    </source>
</evidence>
<evidence type="ECO:0000256" key="2">
    <source>
        <dbReference type="ARBA" id="ARBA00004651"/>
    </source>
</evidence>
<keyword evidence="4" id="KW-1003">Cell membrane</keyword>
<keyword evidence="9 13" id="KW-1133">Transmembrane helix</keyword>
<evidence type="ECO:0000256" key="4">
    <source>
        <dbReference type="ARBA" id="ARBA00022475"/>
    </source>
</evidence>
<keyword evidence="7" id="KW-0479">Metal-binding</keyword>
<dbReference type="PANTHER" id="PTHR30529">
    <property type="entry name" value="CYTOCHROME B561"/>
    <property type="match status" value="1"/>
</dbReference>
<dbReference type="SUPFAM" id="SSF81342">
    <property type="entry name" value="Transmembrane di-heme cytochromes"/>
    <property type="match status" value="1"/>
</dbReference>
<reference evidence="15 16" key="1">
    <citation type="submission" date="2021-10" db="EMBL/GenBank/DDBJ databases">
        <title>Alishewanella koreense sp. nov. isolated from seawater of southwestern coast in South Korea and the proposal for the reclassification of Rheinheimera perlucida and Rheinheimera tuosuensis as Arsukibacterium perlucida and Arsukibacterium tuosuensis.</title>
        <authorList>
            <person name="Kim K.H."/>
            <person name="Ruan W."/>
            <person name="Kim K.R."/>
            <person name="Baek J.H."/>
            <person name="Jeon C.O."/>
        </authorList>
    </citation>
    <scope>NUCLEOTIDE SEQUENCE [LARGE SCALE GENOMIC DNA]</scope>
    <source>
        <strain evidence="15 16">16-MA</strain>
    </source>
</reference>
<evidence type="ECO:0000256" key="7">
    <source>
        <dbReference type="ARBA" id="ARBA00022723"/>
    </source>
</evidence>
<keyword evidence="3" id="KW-0813">Transport</keyword>
<keyword evidence="11 13" id="KW-0472">Membrane</keyword>
<dbReference type="PANTHER" id="PTHR30529:SF6">
    <property type="entry name" value="BLL0291 PROTEIN"/>
    <property type="match status" value="1"/>
</dbReference>
<name>A0ABS8C300_9ALTE</name>
<evidence type="ECO:0000256" key="10">
    <source>
        <dbReference type="ARBA" id="ARBA00023004"/>
    </source>
</evidence>
<evidence type="ECO:0000256" key="1">
    <source>
        <dbReference type="ARBA" id="ARBA00001970"/>
    </source>
</evidence>
<feature type="transmembrane region" description="Helical" evidence="13">
    <location>
        <begin position="141"/>
        <end position="163"/>
    </location>
</feature>
<dbReference type="InterPro" id="IPR016174">
    <property type="entry name" value="Di-haem_cyt_TM"/>
</dbReference>
<evidence type="ECO:0000256" key="3">
    <source>
        <dbReference type="ARBA" id="ARBA00022448"/>
    </source>
</evidence>
<sequence length="177" mass="19624">MNNPAMYSLAMRLMHWLMAALVLSLLLAGLTMVSALGAWQQQLLTWHKMAGLVAACAVLLRMYLRLTTQVPALPSSLPLWQKWAAKFTHLAFYLLLVLMPLSGYLMQNAAGLPVVLFDVSLPMLLATDLAHYGFLRELHGWASLLLMLLITLHISAALQHGFIKRDGVLASMLKKST</sequence>
<evidence type="ECO:0000256" key="11">
    <source>
        <dbReference type="ARBA" id="ARBA00023136"/>
    </source>
</evidence>
<feature type="transmembrane region" description="Helical" evidence="13">
    <location>
        <begin position="84"/>
        <end position="106"/>
    </location>
</feature>
<dbReference type="Pfam" id="PF01292">
    <property type="entry name" value="Ni_hydr_CYTB"/>
    <property type="match status" value="1"/>
</dbReference>
<evidence type="ECO:0000256" key="8">
    <source>
        <dbReference type="ARBA" id="ARBA00022982"/>
    </source>
</evidence>
<evidence type="ECO:0000256" key="13">
    <source>
        <dbReference type="SAM" id="Phobius"/>
    </source>
</evidence>
<dbReference type="InterPro" id="IPR011577">
    <property type="entry name" value="Cyt_b561_bac/Ni-Hgenase"/>
</dbReference>
<dbReference type="EMBL" id="JAEINI020000003">
    <property type="protein sequence ID" value="MCB5226370.1"/>
    <property type="molecule type" value="Genomic_DNA"/>
</dbReference>
<comment type="similarity">
    <text evidence="12">Belongs to the cytochrome b561 family.</text>
</comment>
<keyword evidence="6 13" id="KW-0812">Transmembrane</keyword>
<keyword evidence="10" id="KW-0408">Iron</keyword>
<evidence type="ECO:0000259" key="14">
    <source>
        <dbReference type="Pfam" id="PF01292"/>
    </source>
</evidence>
<proteinExistence type="inferred from homology"/>
<dbReference type="Proteomes" id="UP000633814">
    <property type="component" value="Unassembled WGS sequence"/>
</dbReference>
<dbReference type="Gene3D" id="1.20.950.20">
    <property type="entry name" value="Transmembrane di-heme cytochromes, Chain C"/>
    <property type="match status" value="1"/>
</dbReference>
<evidence type="ECO:0000313" key="15">
    <source>
        <dbReference type="EMBL" id="MCB5226370.1"/>
    </source>
</evidence>
<protein>
    <submittedName>
        <fullName evidence="15">Cytochrome b/b6 domain-containing protein</fullName>
    </submittedName>
</protein>
<accession>A0ABS8C300</accession>
<dbReference type="InterPro" id="IPR052168">
    <property type="entry name" value="Cytochrome_b561_oxidase"/>
</dbReference>
<feature type="transmembrane region" description="Helical" evidence="13">
    <location>
        <begin position="112"/>
        <end position="134"/>
    </location>
</feature>
<feature type="domain" description="Cytochrome b561 bacterial/Ni-hydrogenase" evidence="14">
    <location>
        <begin position="7"/>
        <end position="174"/>
    </location>
</feature>
<feature type="transmembrane region" description="Helical" evidence="13">
    <location>
        <begin position="45"/>
        <end position="64"/>
    </location>
</feature>
<keyword evidence="16" id="KW-1185">Reference proteome</keyword>
<evidence type="ECO:0000256" key="12">
    <source>
        <dbReference type="ARBA" id="ARBA00037975"/>
    </source>
</evidence>
<keyword evidence="5" id="KW-0349">Heme</keyword>
<dbReference type="RefSeq" id="WP_226750464.1">
    <property type="nucleotide sequence ID" value="NZ_JAEINI020000003.1"/>
</dbReference>
<comment type="caution">
    <text evidence="15">The sequence shown here is derived from an EMBL/GenBank/DDBJ whole genome shotgun (WGS) entry which is preliminary data.</text>
</comment>